<gene>
    <name evidence="1" type="ORF">SAMN05421782_10649</name>
</gene>
<dbReference type="Proteomes" id="UP000183610">
    <property type="component" value="Unassembled WGS sequence"/>
</dbReference>
<dbReference type="AlphaFoldDB" id="A0AAX2DPG7"/>
<protein>
    <submittedName>
        <fullName evidence="1">Uncharacterized protein</fullName>
    </submittedName>
</protein>
<accession>A0AAX2DPG7</accession>
<reference evidence="1 2" key="1">
    <citation type="submission" date="2016-10" db="EMBL/GenBank/DDBJ databases">
        <authorList>
            <person name="Varghese N."/>
            <person name="Submissions S."/>
        </authorList>
    </citation>
    <scope>NUCLEOTIDE SEQUENCE [LARGE SCALE GENOMIC DNA]</scope>
    <source>
        <strain evidence="1 2">ATCC 49954</strain>
    </source>
</reference>
<name>A0AAX2DPG7_LISIV</name>
<sequence length="43" mass="4984">MVIKEVNTKDTLSQTGDSGERKLFYTNALLTTRSVLLLYRRNH</sequence>
<organism evidence="1 2">
    <name type="scientific">Listeria ivanovii</name>
    <dbReference type="NCBI Taxonomy" id="1638"/>
    <lineage>
        <taxon>Bacteria</taxon>
        <taxon>Bacillati</taxon>
        <taxon>Bacillota</taxon>
        <taxon>Bacilli</taxon>
        <taxon>Bacillales</taxon>
        <taxon>Listeriaceae</taxon>
        <taxon>Listeria</taxon>
    </lineage>
</organism>
<proteinExistence type="predicted"/>
<comment type="caution">
    <text evidence="1">The sequence shown here is derived from an EMBL/GenBank/DDBJ whole genome shotgun (WGS) entry which is preliminary data.</text>
</comment>
<dbReference type="EMBL" id="FNMX01000006">
    <property type="protein sequence ID" value="SDW73225.1"/>
    <property type="molecule type" value="Genomic_DNA"/>
</dbReference>
<evidence type="ECO:0000313" key="1">
    <source>
        <dbReference type="EMBL" id="SDW73225.1"/>
    </source>
</evidence>
<evidence type="ECO:0000313" key="2">
    <source>
        <dbReference type="Proteomes" id="UP000183610"/>
    </source>
</evidence>